<feature type="transmembrane region" description="Helical" evidence="1">
    <location>
        <begin position="54"/>
        <end position="75"/>
    </location>
</feature>
<dbReference type="PANTHER" id="PTHR32251:SF15">
    <property type="entry name" value="3-OXO-5-ALPHA-STEROID 4-DEHYDROGENASE (DUF1295)"/>
    <property type="match status" value="1"/>
</dbReference>
<protein>
    <submittedName>
        <fullName evidence="2">Uncharacterized protein</fullName>
    </submittedName>
</protein>
<organism evidence="2 3">
    <name type="scientific">Chitinophaga caeni</name>
    <dbReference type="NCBI Taxonomy" id="2029983"/>
    <lineage>
        <taxon>Bacteria</taxon>
        <taxon>Pseudomonadati</taxon>
        <taxon>Bacteroidota</taxon>
        <taxon>Chitinophagia</taxon>
        <taxon>Chitinophagales</taxon>
        <taxon>Chitinophagaceae</taxon>
        <taxon>Chitinophaga</taxon>
    </lineage>
</organism>
<keyword evidence="1" id="KW-1133">Transmembrane helix</keyword>
<sequence>MLTIQVLLVVFIMALMVTASGFRNTIWFVTIGYTFAILAMALALGISFYKRFTWFNWIQVSGLALWGIRLGAYILQRDKNRDYQNNVQDQVQAAQKLPLFAKFFMWIAVSFLFTCLFSPAIFSLKDTISLKLSGSPYIILGCLLLLLGIYIESRADWEKSRFKAYQPGTFVDVGLFRWVRYPNYLGELMVWTGNYLLSIQFYQATWQWAIATTGLIGIWIIMIDATRRLEKRHWSKYRDVPGYKTYVEKVPILFPYLPFYSFIKRKP</sequence>
<dbReference type="AlphaFoldDB" id="A0A291QXM4"/>
<feature type="transmembrane region" description="Helical" evidence="1">
    <location>
        <begin position="6"/>
        <end position="22"/>
    </location>
</feature>
<keyword evidence="1" id="KW-0812">Transmembrane</keyword>
<dbReference type="InterPro" id="IPR010721">
    <property type="entry name" value="UstE-like"/>
</dbReference>
<dbReference type="KEGG" id="cbae:COR50_16825"/>
<dbReference type="EMBL" id="CP023777">
    <property type="protein sequence ID" value="ATL48690.1"/>
    <property type="molecule type" value="Genomic_DNA"/>
</dbReference>
<proteinExistence type="predicted"/>
<dbReference type="PROSITE" id="PS50244">
    <property type="entry name" value="S5A_REDUCTASE"/>
    <property type="match status" value="1"/>
</dbReference>
<reference evidence="2 3" key="1">
    <citation type="submission" date="2017-10" db="EMBL/GenBank/DDBJ databases">
        <title>Paenichitinophaga pekingensis gen. nov., sp. nov., isolated from activated sludge.</title>
        <authorList>
            <person name="Jin D."/>
            <person name="Kong X."/>
            <person name="Deng Y."/>
            <person name="Bai Z."/>
        </authorList>
    </citation>
    <scope>NUCLEOTIDE SEQUENCE [LARGE SCALE GENOMIC DNA]</scope>
    <source>
        <strain evidence="2 3">13</strain>
    </source>
</reference>
<feature type="transmembrane region" description="Helical" evidence="1">
    <location>
        <begin position="134"/>
        <end position="151"/>
    </location>
</feature>
<keyword evidence="1" id="KW-0472">Membrane</keyword>
<keyword evidence="3" id="KW-1185">Reference proteome</keyword>
<dbReference type="RefSeq" id="WP_098195063.1">
    <property type="nucleotide sequence ID" value="NZ_CP023777.1"/>
</dbReference>
<dbReference type="OrthoDB" id="9779233at2"/>
<accession>A0A291QXM4</accession>
<evidence type="ECO:0000256" key="1">
    <source>
        <dbReference type="SAM" id="Phobius"/>
    </source>
</evidence>
<gene>
    <name evidence="2" type="ORF">COR50_16825</name>
</gene>
<name>A0A291QXM4_9BACT</name>
<evidence type="ECO:0000313" key="2">
    <source>
        <dbReference type="EMBL" id="ATL48690.1"/>
    </source>
</evidence>
<feature type="transmembrane region" description="Helical" evidence="1">
    <location>
        <begin position="103"/>
        <end position="122"/>
    </location>
</feature>
<evidence type="ECO:0000313" key="3">
    <source>
        <dbReference type="Proteomes" id="UP000220133"/>
    </source>
</evidence>
<dbReference type="GO" id="GO:0016020">
    <property type="term" value="C:membrane"/>
    <property type="evidence" value="ECO:0007669"/>
    <property type="project" value="TreeGrafter"/>
</dbReference>
<feature type="transmembrane region" description="Helical" evidence="1">
    <location>
        <begin position="208"/>
        <end position="226"/>
    </location>
</feature>
<dbReference type="PANTHER" id="PTHR32251">
    <property type="entry name" value="3-OXO-5-ALPHA-STEROID 4-DEHYDROGENASE"/>
    <property type="match status" value="1"/>
</dbReference>
<dbReference type="Pfam" id="PF06966">
    <property type="entry name" value="DUF1295"/>
    <property type="match status" value="1"/>
</dbReference>
<dbReference type="Proteomes" id="UP000220133">
    <property type="component" value="Chromosome"/>
</dbReference>
<feature type="transmembrane region" description="Helical" evidence="1">
    <location>
        <begin position="27"/>
        <end position="48"/>
    </location>
</feature>
<dbReference type="Gene3D" id="1.20.120.1630">
    <property type="match status" value="1"/>
</dbReference>